<proteinExistence type="predicted"/>
<organism evidence="2 3">
    <name type="scientific">Aerophobetes bacterium</name>
    <dbReference type="NCBI Taxonomy" id="2030807"/>
    <lineage>
        <taxon>Bacteria</taxon>
        <taxon>Candidatus Aerophobota</taxon>
    </lineage>
</organism>
<feature type="domain" description="SpoVT-AbrB" evidence="1">
    <location>
        <begin position="27"/>
        <end position="74"/>
    </location>
</feature>
<accession>A0A523V082</accession>
<evidence type="ECO:0000313" key="3">
    <source>
        <dbReference type="Proteomes" id="UP000320679"/>
    </source>
</evidence>
<protein>
    <submittedName>
        <fullName evidence="2">AbrB/MazE/SpoVT family DNA-binding domain-containing protein</fullName>
    </submittedName>
</protein>
<gene>
    <name evidence="2" type="ORF">E3J59_01090</name>
</gene>
<dbReference type="Gene3D" id="2.10.260.10">
    <property type="match status" value="1"/>
</dbReference>
<sequence>MARKTKDTGSSGRTDKGCSCCKVESVVTVDERGQMVLPKEIRERAGIRAGDKLAVLSWEKEGKVCCISLIRAEDLSEMTKDLLGPMMKEIATG</sequence>
<dbReference type="InterPro" id="IPR007159">
    <property type="entry name" value="SpoVT-AbrB_dom"/>
</dbReference>
<dbReference type="NCBIfam" id="NF040962">
    <property type="entry name" value="near_HgcAB"/>
    <property type="match status" value="1"/>
</dbReference>
<dbReference type="AlphaFoldDB" id="A0A523V082"/>
<dbReference type="Pfam" id="PF04014">
    <property type="entry name" value="MazE_antitoxin"/>
    <property type="match status" value="1"/>
</dbReference>
<dbReference type="SMART" id="SM00966">
    <property type="entry name" value="SpoVT_AbrB"/>
    <property type="match status" value="1"/>
</dbReference>
<dbReference type="EMBL" id="SOJK01000050">
    <property type="protein sequence ID" value="TET48134.1"/>
    <property type="molecule type" value="Genomic_DNA"/>
</dbReference>
<evidence type="ECO:0000313" key="2">
    <source>
        <dbReference type="EMBL" id="TET48134.1"/>
    </source>
</evidence>
<dbReference type="InterPro" id="IPR037914">
    <property type="entry name" value="SpoVT-AbrB_sf"/>
</dbReference>
<dbReference type="GO" id="GO:0003677">
    <property type="term" value="F:DNA binding"/>
    <property type="evidence" value="ECO:0007669"/>
    <property type="project" value="UniProtKB-KW"/>
</dbReference>
<comment type="caution">
    <text evidence="2">The sequence shown here is derived from an EMBL/GenBank/DDBJ whole genome shotgun (WGS) entry which is preliminary data.</text>
</comment>
<evidence type="ECO:0000259" key="1">
    <source>
        <dbReference type="SMART" id="SM00966"/>
    </source>
</evidence>
<reference evidence="2 3" key="1">
    <citation type="submission" date="2019-03" db="EMBL/GenBank/DDBJ databases">
        <title>Metabolic potential of uncultured bacteria and archaea associated with petroleum seepage in deep-sea sediments.</title>
        <authorList>
            <person name="Dong X."/>
            <person name="Hubert C."/>
        </authorList>
    </citation>
    <scope>NUCLEOTIDE SEQUENCE [LARGE SCALE GENOMIC DNA]</scope>
    <source>
        <strain evidence="2">E29_bin78</strain>
    </source>
</reference>
<dbReference type="NCBIfam" id="TIGR01439">
    <property type="entry name" value="lp_hng_hel_AbrB"/>
    <property type="match status" value="1"/>
</dbReference>
<dbReference type="Proteomes" id="UP000320679">
    <property type="component" value="Unassembled WGS sequence"/>
</dbReference>
<keyword evidence="2" id="KW-0238">DNA-binding</keyword>
<dbReference type="SUPFAM" id="SSF89447">
    <property type="entry name" value="AbrB/MazE/MraZ-like"/>
    <property type="match status" value="1"/>
</dbReference>
<name>A0A523V082_UNCAE</name>